<keyword evidence="4" id="KW-1185">Reference proteome</keyword>
<organism evidence="3 4">
    <name type="scientific">Kitasatospora xanthocidica</name>
    <dbReference type="NCBI Taxonomy" id="83382"/>
    <lineage>
        <taxon>Bacteria</taxon>
        <taxon>Bacillati</taxon>
        <taxon>Actinomycetota</taxon>
        <taxon>Actinomycetes</taxon>
        <taxon>Kitasatosporales</taxon>
        <taxon>Streptomycetaceae</taxon>
        <taxon>Kitasatospora</taxon>
    </lineage>
</organism>
<evidence type="ECO:0000256" key="2">
    <source>
        <dbReference type="SAM" id="Phobius"/>
    </source>
</evidence>
<comment type="caution">
    <text evidence="3">The sequence shown here is derived from an EMBL/GenBank/DDBJ whole genome shotgun (WGS) entry which is preliminary data.</text>
</comment>
<proteinExistence type="predicted"/>
<sequence length="263" mass="27481">MSFEHRLGELLKDQDPYATGPDPVPIIAAARRRRARRRAGTAAAAAAVAVALVCGATAVTAGSARHVGQVAGEAGAAFSPVAVPSPTPTATPSPTATATPLPLSPVRQVGPGQRIEMAAGARMWVSPFEKCDNYQPDGSDSGTDCRDVRSDNLEHDRPALYAQSHGDRDRFIVASFYLGPVAPARIVAFTGGRATVATLVSTVGMQRWIGYYVVLPPLPEADPAAHRRPVSPAIAAYDSEGRLLAELPGTTADGADERAPQQL</sequence>
<reference evidence="3 4" key="1">
    <citation type="submission" date="2018-08" db="EMBL/GenBank/DDBJ databases">
        <title>Diversity &amp; Physiological Properties of Lignin-Decomposing Actinobacteria from Soil.</title>
        <authorList>
            <person name="Roh S.G."/>
            <person name="Kim S.B."/>
        </authorList>
    </citation>
    <scope>NUCLEOTIDE SEQUENCE [LARGE SCALE GENOMIC DNA]</scope>
    <source>
        <strain evidence="3 4">MMS17-GH009</strain>
    </source>
</reference>
<name>A0A372ZZ34_9ACTN</name>
<dbReference type="RefSeq" id="WP_117489338.1">
    <property type="nucleotide sequence ID" value="NZ_QVIG01000001.1"/>
</dbReference>
<protein>
    <submittedName>
        <fullName evidence="3">Uncharacterized protein</fullName>
    </submittedName>
</protein>
<keyword evidence="2" id="KW-1133">Transmembrane helix</keyword>
<evidence type="ECO:0000313" key="3">
    <source>
        <dbReference type="EMBL" id="RGD61133.1"/>
    </source>
</evidence>
<dbReference type="Proteomes" id="UP000263377">
    <property type="component" value="Unassembled WGS sequence"/>
</dbReference>
<dbReference type="EMBL" id="QVIG01000001">
    <property type="protein sequence ID" value="RGD61133.1"/>
    <property type="molecule type" value="Genomic_DNA"/>
</dbReference>
<accession>A0A372ZZ34</accession>
<evidence type="ECO:0000313" key="4">
    <source>
        <dbReference type="Proteomes" id="UP000263377"/>
    </source>
</evidence>
<evidence type="ECO:0000256" key="1">
    <source>
        <dbReference type="SAM" id="MobiDB-lite"/>
    </source>
</evidence>
<gene>
    <name evidence="3" type="ORF">DR950_28250</name>
</gene>
<keyword evidence="2" id="KW-0472">Membrane</keyword>
<feature type="compositionally biased region" description="Low complexity" evidence="1">
    <location>
        <begin position="92"/>
        <end position="105"/>
    </location>
</feature>
<keyword evidence="2" id="KW-0812">Transmembrane</keyword>
<dbReference type="AlphaFoldDB" id="A0A372ZZ34"/>
<feature type="region of interest" description="Disordered" evidence="1">
    <location>
        <begin position="82"/>
        <end position="105"/>
    </location>
</feature>
<feature type="transmembrane region" description="Helical" evidence="2">
    <location>
        <begin position="39"/>
        <end position="59"/>
    </location>
</feature>